<evidence type="ECO:0000256" key="14">
    <source>
        <dbReference type="ARBA" id="ARBA00022932"/>
    </source>
</evidence>
<evidence type="ECO:0000256" key="1">
    <source>
        <dbReference type="ARBA" id="ARBA00007737"/>
    </source>
</evidence>
<dbReference type="InterPro" id="IPR016197">
    <property type="entry name" value="Chromo-like_dom_sf"/>
</dbReference>
<dbReference type="Pfam" id="PF24626">
    <property type="entry name" value="SH3_Tf2-1"/>
    <property type="match status" value="1"/>
</dbReference>
<dbReference type="Gene3D" id="3.10.20.370">
    <property type="match status" value="1"/>
</dbReference>
<dbReference type="Pfam" id="PF17919">
    <property type="entry name" value="RT_RNaseH_2"/>
    <property type="match status" value="1"/>
</dbReference>
<dbReference type="Gene3D" id="2.40.70.10">
    <property type="entry name" value="Acid Proteases"/>
    <property type="match status" value="1"/>
</dbReference>
<feature type="coiled-coil region" evidence="21">
    <location>
        <begin position="1239"/>
        <end position="1266"/>
    </location>
</feature>
<feature type="region of interest" description="Disordered" evidence="22">
    <location>
        <begin position="1689"/>
        <end position="1742"/>
    </location>
</feature>
<dbReference type="Pfam" id="PF17921">
    <property type="entry name" value="Integrase_H2C2"/>
    <property type="match status" value="1"/>
</dbReference>
<reference evidence="28 29" key="1">
    <citation type="submission" date="2019-08" db="EMBL/GenBank/DDBJ databases">
        <title>Draft genome sequences of two oriental melons (Cucumis melo L. var makuwa).</title>
        <authorList>
            <person name="Kwon S.-Y."/>
        </authorList>
    </citation>
    <scope>NUCLEOTIDE SEQUENCE [LARGE SCALE GENOMIC DNA]</scope>
    <source>
        <strain evidence="29">cv. Chang Bougi</strain>
        <strain evidence="28">cv. SW 3</strain>
        <tissue evidence="27">Leaf</tissue>
    </source>
</reference>
<accession>A0A5D3D5G0</accession>
<evidence type="ECO:0000256" key="13">
    <source>
        <dbReference type="ARBA" id="ARBA00022918"/>
    </source>
</evidence>
<dbReference type="Pfam" id="PF00078">
    <property type="entry name" value="RVT_1"/>
    <property type="match status" value="1"/>
</dbReference>
<dbReference type="Proteomes" id="UP000321393">
    <property type="component" value="Unassembled WGS sequence"/>
</dbReference>
<dbReference type="CDD" id="cd09274">
    <property type="entry name" value="RNase_HI_RT_Ty3"/>
    <property type="match status" value="1"/>
</dbReference>
<feature type="region of interest" description="Disordered" evidence="22">
    <location>
        <begin position="189"/>
        <end position="213"/>
    </location>
</feature>
<dbReference type="GO" id="GO:0015074">
    <property type="term" value="P:DNA integration"/>
    <property type="evidence" value="ECO:0007669"/>
    <property type="project" value="UniProtKB-KW"/>
</dbReference>
<dbReference type="InterPro" id="IPR019378">
    <property type="entry name" value="GDP-Fuc_O-FucTrfase"/>
</dbReference>
<dbReference type="InterPro" id="IPR043128">
    <property type="entry name" value="Rev_trsase/Diguanyl_cyclase"/>
</dbReference>
<evidence type="ECO:0000256" key="2">
    <source>
        <dbReference type="ARBA" id="ARBA00022670"/>
    </source>
</evidence>
<sequence length="1742" mass="200845">MPVFTGEDPESWLFRAERYFQIHKLTESEKMLVSTICFDGPALNWYRAQEEREKFVSWTNLKERLLIRFQSTREGTAFGRFLRIQQETTVEEYRNLFDKLVAPLSDVEDRVVEETFMTGLFPWIRAEVILCRPKGLAEMIRTAQLVEDREILRNAANLNGYAGGKSSTPTSTGTKHYYYQQNKENKANTPFPIRTITLKSPNSGETRKEGTSKRLPDAEFQLRREKGLCFKCNEKYSADHKCKMREQRELKMFVVNDNNEELEIVEETEADTAELRTVEVQPQATACVELSINSVVGLNDPGTMKVRGTLQDKEVVILIDCGATHNFVSEKLVTTLQLPIKETAHYGVILGSGTEIQGKGICESVEVQMKDWTVKEDFLPLELGGVDVILGMQWLYSLGVTVCDWKNLTLTFYDDKKKICIKGDPSLTKARVSLKNLVKTWEEHDHGYLIECRSMGIEIAEPITLHKEEKGEIEEKLLPILDQFNDIFEWPEKLPPRRSIEHQIHLKEGTNPVNVRPYRYAYHQKEEMERLVNEMLASGIIRPSASPYSSPVLLVKKKDGSWRFCVDYRALNNVTVPDKFPIPVVEELFDELGGASLFTKIDLKAGYHQIRMIDGDIEKTAFRTHEGHYEFLVMPFGLTNAPATFQSLMNSIFRPYLRRFVLVFFDDILIYSRNLEDYLKHIETVFLVLRKHELFANRKKCSFGLAKVEYLGHLISNKGVEVDPEKIKAITDWPKPTSVRETRGFLGLTGYYRKFVHHYGTLAAPLTQLLKKGGFNWNTEAEQAFEKLKKAMIALPVLALPMFDKPFEIETDASGYGVGAVLIQNKRPIAFYSHTLAIRDRGRPVYERELMAVVLAVQRWRPYLLGNRFIVRTDQKSLKFLLEQRVVQPQYQRWLAKLLGYTFDVEYKPGVENKAADALSRITPTVQMCTITVPVSLDLQTIKEEVEKDTKLMKIIAEMNGNMAPQDSKFKMHNGMLKYKDRLVISQTSKLIPQILHSYHDSAVGGHSGFLRTYKRISGELYWQGMKAVVKKYCAECLICQQNKTLCLSPAGLLLPLNIPTLIWNDISMDFVEGLPKAAGFEVIFVVVDRLSKYGHFLPLKHPYSAKTVAELFVKEVVRLHGFPASIVSDRDRVFLSNFWKEMFRLAGTKLNRSSAYHPQSDGQTEVVNRGVEVYLRCFCNDKPKEWVKWITWAEYWYNTTFQRAIGMTPFQVVYGRKPPPLLSYGTQVTPNVTLDEQLKERDEMILSLRENLRLAQEQMKKYADKRRRDIEYKVGDLVFLKIRPYRQLSLRRKRNEKLSAKYFGPYKILERIGPVAYKLELPKSALIHPVFHVSQLKKLVGEHTDIQPTIQQLDENFVWKTHPVEALDYRRNKAGEWEVMIRWDGLSIHETTWEPYVDVADKYPDFHLEDKVGVLLRAMGYPPKTIVYVAGSETFGGQRMLIPLRAMFNNLVDRTSFCSEEELASIFGPETTLPLDFYRPPPSKSEQQLKDDWNKAGPRPRPLPPPPDRPIYRHEKEGWYGWITETDKEPDPSPMDLRLQAHRLLFDALDYMVCLEADAFFPGFNNDGSNWPDFSSMVMGQRLYESSSSRTYRPDRKFLANVFNITRDNLYHPMHNWTLLVQEHLNKSLGEEGLIKQAIFSKPTSFLSHPLPECFCRLSSGGEASVHLVKQKDKTVYGDEEKCPDWMSDGQQIESLDSVEEGDNKWDEEIESSELAESNYNSGKSYLDNLIDQDEEMDPND</sequence>
<dbReference type="SUPFAM" id="SSF54160">
    <property type="entry name" value="Chromo domain-like"/>
    <property type="match status" value="1"/>
</dbReference>
<evidence type="ECO:0000256" key="18">
    <source>
        <dbReference type="ARBA" id="ARBA00023268"/>
    </source>
</evidence>
<proteinExistence type="inferred from homology"/>
<keyword evidence="5" id="KW-0548">Nucleotidyltransferase</keyword>
<evidence type="ECO:0000256" key="9">
    <source>
        <dbReference type="ARBA" id="ARBA00022759"/>
    </source>
</evidence>
<dbReference type="Pfam" id="PF08284">
    <property type="entry name" value="RVP_2"/>
    <property type="match status" value="1"/>
</dbReference>
<dbReference type="InterPro" id="IPR021109">
    <property type="entry name" value="Peptidase_aspartic_dom_sf"/>
</dbReference>
<dbReference type="InterPro" id="IPR012337">
    <property type="entry name" value="RNaseH-like_sf"/>
</dbReference>
<dbReference type="SUPFAM" id="SSF50630">
    <property type="entry name" value="Acid proteases"/>
    <property type="match status" value="1"/>
</dbReference>
<keyword evidence="12" id="KW-0229">DNA integration</keyword>
<evidence type="ECO:0000256" key="3">
    <source>
        <dbReference type="ARBA" id="ARBA00022676"/>
    </source>
</evidence>
<dbReference type="FunFam" id="3.10.10.10:FF:000007">
    <property type="entry name" value="Retrovirus-related Pol polyprotein from transposon 17.6-like Protein"/>
    <property type="match status" value="1"/>
</dbReference>
<feature type="compositionally biased region" description="Acidic residues" evidence="22">
    <location>
        <begin position="1732"/>
        <end position="1742"/>
    </location>
</feature>
<keyword evidence="18" id="KW-0511">Multifunctional enzyme</keyword>
<keyword evidence="11" id="KW-0460">Magnesium</keyword>
<dbReference type="InterPro" id="IPR005162">
    <property type="entry name" value="Retrotrans_gag_dom"/>
</dbReference>
<keyword evidence="3" id="KW-0328">Glycosyltransferase</keyword>
<organism evidence="27 29">
    <name type="scientific">Cucumis melo var. makuwa</name>
    <name type="common">Oriental melon</name>
    <dbReference type="NCBI Taxonomy" id="1194695"/>
    <lineage>
        <taxon>Eukaryota</taxon>
        <taxon>Viridiplantae</taxon>
        <taxon>Streptophyta</taxon>
        <taxon>Embryophyta</taxon>
        <taxon>Tracheophyta</taxon>
        <taxon>Spermatophyta</taxon>
        <taxon>Magnoliopsida</taxon>
        <taxon>eudicotyledons</taxon>
        <taxon>Gunneridae</taxon>
        <taxon>Pentapetalae</taxon>
        <taxon>rosids</taxon>
        <taxon>fabids</taxon>
        <taxon>Cucurbitales</taxon>
        <taxon>Cucurbitaceae</taxon>
        <taxon>Benincaseae</taxon>
        <taxon>Cucumis</taxon>
    </lineage>
</organism>
<feature type="compositionally biased region" description="Pro residues" evidence="22">
    <location>
        <begin position="1500"/>
        <end position="1510"/>
    </location>
</feature>
<evidence type="ECO:0000256" key="6">
    <source>
        <dbReference type="ARBA" id="ARBA00022722"/>
    </source>
</evidence>
<dbReference type="PROSITE" id="PS50878">
    <property type="entry name" value="RT_POL"/>
    <property type="match status" value="1"/>
</dbReference>
<dbReference type="InterPro" id="IPR001584">
    <property type="entry name" value="Integrase_cat-core"/>
</dbReference>
<evidence type="ECO:0000313" key="27">
    <source>
        <dbReference type="EMBL" id="TYK18781.1"/>
    </source>
</evidence>
<evidence type="ECO:0000259" key="25">
    <source>
        <dbReference type="PROSITE" id="PS50994"/>
    </source>
</evidence>
<comment type="caution">
    <text evidence="27">The sequence shown here is derived from an EMBL/GenBank/DDBJ whole genome shotgun (WGS) entry which is preliminary data.</text>
</comment>
<keyword evidence="19" id="KW-0119">Carbohydrate metabolism</keyword>
<keyword evidence="10" id="KW-0378">Hydrolase</keyword>
<dbReference type="EMBL" id="SSTD01007479">
    <property type="protein sequence ID" value="TYK18781.1"/>
    <property type="molecule type" value="Genomic_DNA"/>
</dbReference>
<evidence type="ECO:0000313" key="26">
    <source>
        <dbReference type="EMBL" id="KAA0057179.1"/>
    </source>
</evidence>
<evidence type="ECO:0000256" key="7">
    <source>
        <dbReference type="ARBA" id="ARBA00022723"/>
    </source>
</evidence>
<dbReference type="InterPro" id="IPR036397">
    <property type="entry name" value="RNaseH_sf"/>
</dbReference>
<dbReference type="InterPro" id="IPR043502">
    <property type="entry name" value="DNA/RNA_pol_sf"/>
</dbReference>
<dbReference type="InterPro" id="IPR041577">
    <property type="entry name" value="RT_RNaseH_2"/>
</dbReference>
<keyword evidence="21" id="KW-0175">Coiled coil</keyword>
<evidence type="ECO:0000256" key="10">
    <source>
        <dbReference type="ARBA" id="ARBA00022801"/>
    </source>
</evidence>
<dbReference type="InterPro" id="IPR050951">
    <property type="entry name" value="Retrovirus_Pol_polyprotein"/>
</dbReference>
<dbReference type="GO" id="GO:0006508">
    <property type="term" value="P:proteolysis"/>
    <property type="evidence" value="ECO:0007669"/>
    <property type="project" value="UniProtKB-KW"/>
</dbReference>
<dbReference type="CDD" id="cd01647">
    <property type="entry name" value="RT_LTR"/>
    <property type="match status" value="1"/>
</dbReference>
<dbReference type="PROSITE" id="PS50013">
    <property type="entry name" value="CHROMO_2"/>
    <property type="match status" value="1"/>
</dbReference>
<evidence type="ECO:0000256" key="17">
    <source>
        <dbReference type="ARBA" id="ARBA00023253"/>
    </source>
</evidence>
<evidence type="ECO:0000256" key="12">
    <source>
        <dbReference type="ARBA" id="ARBA00022908"/>
    </source>
</evidence>
<protein>
    <recommendedName>
        <fullName evidence="20">O-fucosyltransferase family protein</fullName>
    </recommendedName>
</protein>
<dbReference type="InterPro" id="IPR000477">
    <property type="entry name" value="RT_dom"/>
</dbReference>
<comment type="similarity">
    <text evidence="1">Belongs to the glycosyltransferase GT106 family.</text>
</comment>
<dbReference type="Gene3D" id="3.30.420.10">
    <property type="entry name" value="Ribonuclease H-like superfamily/Ribonuclease H"/>
    <property type="match status" value="1"/>
</dbReference>
<dbReference type="OrthoDB" id="2013610at2759"/>
<dbReference type="InterPro" id="IPR041588">
    <property type="entry name" value="Integrase_H2C2"/>
</dbReference>
<keyword evidence="8" id="KW-0064">Aspartyl protease</keyword>
<keyword evidence="14" id="KW-0239">DNA-directed DNA polymerase</keyword>
<feature type="domain" description="Integrase catalytic" evidence="25">
    <location>
        <begin position="1056"/>
        <end position="1218"/>
    </location>
</feature>
<dbReference type="CDD" id="cd00303">
    <property type="entry name" value="retropepsin_like"/>
    <property type="match status" value="1"/>
</dbReference>
<dbReference type="GO" id="GO:0046872">
    <property type="term" value="F:metal ion binding"/>
    <property type="evidence" value="ECO:0007669"/>
    <property type="project" value="UniProtKB-KW"/>
</dbReference>
<evidence type="ECO:0000313" key="29">
    <source>
        <dbReference type="Proteomes" id="UP000321947"/>
    </source>
</evidence>
<dbReference type="SUPFAM" id="SSF56672">
    <property type="entry name" value="DNA/RNA polymerases"/>
    <property type="match status" value="1"/>
</dbReference>
<dbReference type="Pfam" id="PF03732">
    <property type="entry name" value="Retrotrans_gag"/>
    <property type="match status" value="1"/>
</dbReference>
<evidence type="ECO:0000256" key="20">
    <source>
        <dbReference type="ARBA" id="ARBA00030350"/>
    </source>
</evidence>
<dbReference type="PROSITE" id="PS50994">
    <property type="entry name" value="INTEGRASE"/>
    <property type="match status" value="1"/>
</dbReference>
<dbReference type="GO" id="GO:0003677">
    <property type="term" value="F:DNA binding"/>
    <property type="evidence" value="ECO:0007669"/>
    <property type="project" value="UniProtKB-KW"/>
</dbReference>
<evidence type="ECO:0000256" key="15">
    <source>
        <dbReference type="ARBA" id="ARBA00023125"/>
    </source>
</evidence>
<keyword evidence="17" id="KW-0294">Fucose metabolism</keyword>
<dbReference type="EMBL" id="SSTE01007195">
    <property type="protein sequence ID" value="KAA0057179.1"/>
    <property type="molecule type" value="Genomic_DNA"/>
</dbReference>
<name>A0A5D3D5G0_CUCMM</name>
<dbReference type="InterPro" id="IPR000953">
    <property type="entry name" value="Chromo/chromo_shadow_dom"/>
</dbReference>
<dbReference type="GO" id="GO:0004519">
    <property type="term" value="F:endonuclease activity"/>
    <property type="evidence" value="ECO:0007669"/>
    <property type="project" value="UniProtKB-KW"/>
</dbReference>
<dbReference type="PANTHER" id="PTHR37984">
    <property type="entry name" value="PROTEIN CBG26694"/>
    <property type="match status" value="1"/>
</dbReference>
<dbReference type="Pfam" id="PF10250">
    <property type="entry name" value="O-FucT"/>
    <property type="match status" value="1"/>
</dbReference>
<evidence type="ECO:0000313" key="28">
    <source>
        <dbReference type="Proteomes" id="UP000321393"/>
    </source>
</evidence>
<dbReference type="InterPro" id="IPR056924">
    <property type="entry name" value="SH3_Tf2-1"/>
</dbReference>
<evidence type="ECO:0000256" key="4">
    <source>
        <dbReference type="ARBA" id="ARBA00022679"/>
    </source>
</evidence>
<dbReference type="FunFam" id="3.30.70.270:FF:000020">
    <property type="entry name" value="Transposon Tf2-6 polyprotein-like Protein"/>
    <property type="match status" value="1"/>
</dbReference>
<dbReference type="Gene3D" id="3.30.70.270">
    <property type="match status" value="2"/>
</dbReference>
<keyword evidence="16" id="KW-0233">DNA recombination</keyword>
<evidence type="ECO:0000256" key="11">
    <source>
        <dbReference type="ARBA" id="ARBA00022842"/>
    </source>
</evidence>
<evidence type="ECO:0000256" key="19">
    <source>
        <dbReference type="ARBA" id="ARBA00023277"/>
    </source>
</evidence>
<feature type="region of interest" description="Disordered" evidence="22">
    <location>
        <begin position="1478"/>
        <end position="1511"/>
    </location>
</feature>
<keyword evidence="13" id="KW-0695">RNA-directed DNA polymerase</keyword>
<keyword evidence="4" id="KW-0808">Transferase</keyword>
<dbReference type="PANTHER" id="PTHR37984:SF5">
    <property type="entry name" value="PROTEIN NYNRIN-LIKE"/>
    <property type="match status" value="1"/>
</dbReference>
<evidence type="ECO:0000259" key="23">
    <source>
        <dbReference type="PROSITE" id="PS50013"/>
    </source>
</evidence>
<evidence type="ECO:0000256" key="16">
    <source>
        <dbReference type="ARBA" id="ARBA00023172"/>
    </source>
</evidence>
<dbReference type="FunFam" id="1.10.340.70:FF:000001">
    <property type="entry name" value="Retrovirus-related Pol polyprotein from transposon gypsy-like Protein"/>
    <property type="match status" value="1"/>
</dbReference>
<keyword evidence="6" id="KW-0540">Nuclease</keyword>
<gene>
    <name evidence="27" type="ORF">E5676_scaffold257G00880</name>
    <name evidence="26" type="ORF">E6C27_scaffold280G00080</name>
</gene>
<dbReference type="Gene3D" id="1.10.340.70">
    <property type="match status" value="1"/>
</dbReference>
<evidence type="ECO:0000256" key="8">
    <source>
        <dbReference type="ARBA" id="ARBA00022750"/>
    </source>
</evidence>
<dbReference type="SUPFAM" id="SSF53098">
    <property type="entry name" value="Ribonuclease H-like"/>
    <property type="match status" value="1"/>
</dbReference>
<dbReference type="GO" id="GO:0003964">
    <property type="term" value="F:RNA-directed DNA polymerase activity"/>
    <property type="evidence" value="ECO:0007669"/>
    <property type="project" value="UniProtKB-KW"/>
</dbReference>
<feature type="domain" description="Reverse transcriptase" evidence="24">
    <location>
        <begin position="536"/>
        <end position="715"/>
    </location>
</feature>
<feature type="domain" description="Chromo" evidence="23">
    <location>
        <begin position="1363"/>
        <end position="1400"/>
    </location>
</feature>
<evidence type="ECO:0000256" key="5">
    <source>
        <dbReference type="ARBA" id="ARBA00022695"/>
    </source>
</evidence>
<dbReference type="GO" id="GO:0016757">
    <property type="term" value="F:glycosyltransferase activity"/>
    <property type="evidence" value="ECO:0007669"/>
    <property type="project" value="UniProtKB-KW"/>
</dbReference>
<feature type="compositionally biased region" description="Polar residues" evidence="22">
    <location>
        <begin position="1716"/>
        <end position="1725"/>
    </location>
</feature>
<evidence type="ECO:0000256" key="22">
    <source>
        <dbReference type="SAM" id="MobiDB-lite"/>
    </source>
</evidence>
<keyword evidence="2" id="KW-0645">Protease</keyword>
<evidence type="ECO:0000256" key="21">
    <source>
        <dbReference type="SAM" id="Coils"/>
    </source>
</evidence>
<keyword evidence="15" id="KW-0238">DNA-binding</keyword>
<dbReference type="GO" id="GO:0003887">
    <property type="term" value="F:DNA-directed DNA polymerase activity"/>
    <property type="evidence" value="ECO:0007669"/>
    <property type="project" value="UniProtKB-KW"/>
</dbReference>
<dbReference type="GO" id="GO:0006310">
    <property type="term" value="P:DNA recombination"/>
    <property type="evidence" value="ECO:0007669"/>
    <property type="project" value="UniProtKB-KW"/>
</dbReference>
<evidence type="ECO:0000259" key="24">
    <source>
        <dbReference type="PROSITE" id="PS50878"/>
    </source>
</evidence>
<dbReference type="Proteomes" id="UP000321947">
    <property type="component" value="Unassembled WGS sequence"/>
</dbReference>
<dbReference type="Gene3D" id="3.10.10.10">
    <property type="entry name" value="HIV Type 1 Reverse Transcriptase, subunit A, domain 1"/>
    <property type="match status" value="1"/>
</dbReference>
<keyword evidence="9" id="KW-0255">Endonuclease</keyword>
<dbReference type="GO" id="GO:0006004">
    <property type="term" value="P:fucose metabolic process"/>
    <property type="evidence" value="ECO:0007669"/>
    <property type="project" value="UniProtKB-KW"/>
</dbReference>
<dbReference type="GO" id="GO:0004190">
    <property type="term" value="F:aspartic-type endopeptidase activity"/>
    <property type="evidence" value="ECO:0007669"/>
    <property type="project" value="UniProtKB-KW"/>
</dbReference>
<keyword evidence="7" id="KW-0479">Metal-binding</keyword>